<accession>A0ABQ8LET0</accession>
<organism evidence="2 3">
    <name type="scientific">Labeo rohita</name>
    <name type="common">Indian major carp</name>
    <name type="synonym">Cyprinus rohita</name>
    <dbReference type="NCBI Taxonomy" id="84645"/>
    <lineage>
        <taxon>Eukaryota</taxon>
        <taxon>Metazoa</taxon>
        <taxon>Chordata</taxon>
        <taxon>Craniata</taxon>
        <taxon>Vertebrata</taxon>
        <taxon>Euteleostomi</taxon>
        <taxon>Actinopterygii</taxon>
        <taxon>Neopterygii</taxon>
        <taxon>Teleostei</taxon>
        <taxon>Ostariophysi</taxon>
        <taxon>Cypriniformes</taxon>
        <taxon>Cyprinidae</taxon>
        <taxon>Labeoninae</taxon>
        <taxon>Labeonini</taxon>
        <taxon>Labeo</taxon>
    </lineage>
</organism>
<keyword evidence="3" id="KW-1185">Reference proteome</keyword>
<protein>
    <submittedName>
        <fullName evidence="2">Cadherin-related hmr-1</fullName>
    </submittedName>
</protein>
<dbReference type="EMBL" id="JACTAM010000024">
    <property type="protein sequence ID" value="KAI2649224.1"/>
    <property type="molecule type" value="Genomic_DNA"/>
</dbReference>
<dbReference type="Proteomes" id="UP000830375">
    <property type="component" value="Unassembled WGS sequence"/>
</dbReference>
<comment type="caution">
    <text evidence="2">The sequence shown here is derived from an EMBL/GenBank/DDBJ whole genome shotgun (WGS) entry which is preliminary data.</text>
</comment>
<evidence type="ECO:0000313" key="2">
    <source>
        <dbReference type="EMBL" id="KAI2649224.1"/>
    </source>
</evidence>
<name>A0ABQ8LET0_LABRO</name>
<reference evidence="2 3" key="1">
    <citation type="submission" date="2022-01" db="EMBL/GenBank/DDBJ databases">
        <title>A high-quality chromosome-level genome assembly of rohu carp, Labeo rohita.</title>
        <authorList>
            <person name="Arick M.A. II"/>
            <person name="Hsu C.-Y."/>
            <person name="Magbanua Z."/>
            <person name="Pechanova O."/>
            <person name="Grover C."/>
            <person name="Miller E."/>
            <person name="Thrash A."/>
            <person name="Ezzel L."/>
            <person name="Alam S."/>
            <person name="Benzie J."/>
            <person name="Hamilton M."/>
            <person name="Karsi A."/>
            <person name="Lawrence M.L."/>
            <person name="Peterson D.G."/>
        </authorList>
    </citation>
    <scope>NUCLEOTIDE SEQUENCE [LARGE SCALE GENOMIC DNA]</scope>
    <source>
        <strain evidence="3">BAU-BD-2019</strain>
        <tissue evidence="2">Blood</tissue>
    </source>
</reference>
<proteinExistence type="predicted"/>
<feature type="region of interest" description="Disordered" evidence="1">
    <location>
        <begin position="1"/>
        <end position="21"/>
    </location>
</feature>
<sequence length="156" mass="17785">MMNTRKRRLAEHQHRPVSATQAIPMPSRVSNVAPVNSGTLHGALLTKSFLQQRANPRITEQLRLEQRQRRQQKHQTMQMCAVCLHRKNFKLGRQNHQAPQPRSQLALKMDHAVVGRRSPSEKKECIAKKITGQLKGPGSLKHLCSIFLFNGIFVNI</sequence>
<gene>
    <name evidence="2" type="ORF">H4Q32_020454</name>
</gene>
<evidence type="ECO:0000313" key="3">
    <source>
        <dbReference type="Proteomes" id="UP000830375"/>
    </source>
</evidence>
<evidence type="ECO:0000256" key="1">
    <source>
        <dbReference type="SAM" id="MobiDB-lite"/>
    </source>
</evidence>